<evidence type="ECO:0000256" key="1">
    <source>
        <dbReference type="SAM" id="Coils"/>
    </source>
</evidence>
<proteinExistence type="predicted"/>
<comment type="caution">
    <text evidence="2">The sequence shown here is derived from an EMBL/GenBank/DDBJ whole genome shotgun (WGS) entry which is preliminary data.</text>
</comment>
<dbReference type="Proteomes" id="UP000031737">
    <property type="component" value="Unassembled WGS sequence"/>
</dbReference>
<dbReference type="PANTHER" id="PTHR39666">
    <property type="entry name" value="RANBP2-TYPE DOMAIN-CONTAINING PROTEIN"/>
    <property type="match status" value="1"/>
</dbReference>
<dbReference type="AlphaFoldDB" id="A0A061J402"/>
<sequence length="474" mass="55046">MESDRFRLRLRRFYEVHNPSCLSSVDAIWQTYRDREEDIFRVLVDKYGPEPVLQESIGDSSREQIGGLNSPVGRLSQPLNNLYLQKESQETTRHTENTRSPVGFEAESSSAFKKFDANAANRVHYPQSSILKKEKNYNLKEKLIEFYRTHNSSMIPFVDEVIENYNGNEKRMFGDLHRQYRKASELILPVTPSSFDDANAVIKRLSDALEIKTAETLALKKDKECIAEELHFSNKLRKESHENEKRLETQLVAAREQLQACYDNPELKIKTAELIVLQKDKERLAKELDISNKLLEGVQEKEKALRSQLLSTTEELRAKEEFISDGARQRDEAQITKNSLQTELLTVRKECSGLRSSVFNLGNRIRVLEVEKQQLLEELKETEKRVFDVGDLLSKERQKNHSLIKEVNRLKLTTGGALSKADFTTIVKEIEKQFSEHYESELSQCRKEMNDYYCYAENQLRRRDALIAELSVDR</sequence>
<reference evidence="2 3" key="1">
    <citation type="submission" date="2013-07" db="EMBL/GenBank/DDBJ databases">
        <authorList>
            <person name="Stoco P.H."/>
            <person name="Wagner G."/>
            <person name="Gerber A."/>
            <person name="Zaha A."/>
            <person name="Thompson C."/>
            <person name="Bartholomeu D.C."/>
            <person name="Luckemeyer D.D."/>
            <person name="Bahia D."/>
            <person name="Loreto E."/>
            <person name="Prestes E.B."/>
            <person name="Lima F.M."/>
            <person name="Rodrigues-Luiz G."/>
            <person name="Vallejo G.A."/>
            <person name="Filho J.F."/>
            <person name="Monteiro K.M."/>
            <person name="Tyler K.M."/>
            <person name="de Almeida L.G."/>
            <person name="Ortiz M.F."/>
            <person name="Siervo M.A."/>
            <person name="de Moraes M.H."/>
            <person name="Cunha O.L."/>
            <person name="Mendonca-Neto R."/>
            <person name="Silva R."/>
            <person name="Teixeira S.M."/>
            <person name="Murta S.M."/>
            <person name="Sincero T.C."/>
            <person name="Mendes T.A."/>
            <person name="Urmenyi T.P."/>
            <person name="Silva V.G."/>
            <person name="da Rocha W.D."/>
            <person name="Andersson B."/>
            <person name="Romanha A.J."/>
            <person name="Steindel M."/>
            <person name="de Vasconcelos A.T."/>
            <person name="Grisard E.C."/>
        </authorList>
    </citation>
    <scope>NUCLEOTIDE SEQUENCE [LARGE SCALE GENOMIC DNA]</scope>
    <source>
        <strain evidence="2 3">SC58</strain>
    </source>
</reference>
<organism evidence="2 3">
    <name type="scientific">Trypanosoma rangeli SC58</name>
    <dbReference type="NCBI Taxonomy" id="429131"/>
    <lineage>
        <taxon>Eukaryota</taxon>
        <taxon>Discoba</taxon>
        <taxon>Euglenozoa</taxon>
        <taxon>Kinetoplastea</taxon>
        <taxon>Metakinetoplastina</taxon>
        <taxon>Trypanosomatida</taxon>
        <taxon>Trypanosomatidae</taxon>
        <taxon>Trypanosoma</taxon>
        <taxon>Herpetosoma</taxon>
    </lineage>
</organism>
<protein>
    <submittedName>
        <fullName evidence="2">Uncharacterized protein</fullName>
    </submittedName>
</protein>
<keyword evidence="3" id="KW-1185">Reference proteome</keyword>
<evidence type="ECO:0000313" key="2">
    <source>
        <dbReference type="EMBL" id="ESL10158.1"/>
    </source>
</evidence>
<evidence type="ECO:0000313" key="3">
    <source>
        <dbReference type="Proteomes" id="UP000031737"/>
    </source>
</evidence>
<gene>
    <name evidence="2" type="ORF">TRSC58_02113</name>
</gene>
<keyword evidence="1" id="KW-0175">Coiled coil</keyword>
<feature type="coiled-coil region" evidence="1">
    <location>
        <begin position="237"/>
        <end position="301"/>
    </location>
</feature>
<dbReference type="EMBL" id="AUPL01002113">
    <property type="protein sequence ID" value="ESL10158.1"/>
    <property type="molecule type" value="Genomic_DNA"/>
</dbReference>
<accession>A0A061J402</accession>
<dbReference type="PANTHER" id="PTHR39666:SF1">
    <property type="entry name" value="NUCLEAR PORE COMPLEX NUP2_50_61 DOMAIN-CONTAINING PROTEIN"/>
    <property type="match status" value="1"/>
</dbReference>
<feature type="coiled-coil region" evidence="1">
    <location>
        <begin position="330"/>
        <end position="385"/>
    </location>
</feature>
<dbReference type="VEuPathDB" id="TriTrypDB:TRSC58_02113"/>
<name>A0A061J402_TRYRA</name>
<dbReference type="OrthoDB" id="248320at2759"/>